<dbReference type="InterPro" id="IPR051447">
    <property type="entry name" value="Lipoprotein-release_system"/>
</dbReference>
<dbReference type="AlphaFoldDB" id="A0A8J8GFT7"/>
<keyword evidence="11" id="KW-1185">Reference proteome</keyword>
<evidence type="ECO:0000259" key="8">
    <source>
        <dbReference type="Pfam" id="PF02687"/>
    </source>
</evidence>
<comment type="subcellular location">
    <subcellularLocation>
        <location evidence="1">Cell membrane</location>
        <topology evidence="1">Multi-pass membrane protein</topology>
    </subcellularLocation>
</comment>
<dbReference type="PANTHER" id="PTHR30489:SF0">
    <property type="entry name" value="LIPOPROTEIN-RELEASING SYSTEM TRANSMEMBRANE PROTEIN LOLE"/>
    <property type="match status" value="1"/>
</dbReference>
<feature type="transmembrane region" description="Helical" evidence="7">
    <location>
        <begin position="20"/>
        <end position="40"/>
    </location>
</feature>
<sequence>MIFEWKVAVRFLKEGKGQTLFILLGITVGVGVMVFLNTLITGLQENMINTAVGDSPHVWISGDEDFNNLKTSDESSNYIRGNFTEKNTTLGNWEALEEILMEREDISAVSPVVEGNGFVIKSGQTTPILVRGVDLEKANEIYRINDRLIDGMGTLEGNYVMIGKELAEENELAINDAMTIQLANGTMQSFVVSGIFDLENKSLNSSWVFMDLARAQKLLGFRNEVSKIEMQIHDVFDAEIVMASIANRLEGIHTDNWMASNASLLTGLRSQQQSSLMIQAFVLLAVTLGISSVLAVSVVQKSKQLGILKAMGTKSRSASRIFLFQGGLLGVIGSALGAGLGIALVKAFLWGTSLKTGVPLFPLHLKAGSIVPICIIAVVACTIAAFLPARKSSKLDPVEVIRHG</sequence>
<evidence type="ECO:0000256" key="6">
    <source>
        <dbReference type="ARBA" id="ARBA00023136"/>
    </source>
</evidence>
<dbReference type="InterPro" id="IPR025857">
    <property type="entry name" value="MacB_PCD"/>
</dbReference>
<keyword evidence="3" id="KW-1003">Cell membrane</keyword>
<evidence type="ECO:0000256" key="7">
    <source>
        <dbReference type="SAM" id="Phobius"/>
    </source>
</evidence>
<comment type="similarity">
    <text evidence="2">Belongs to the ABC-4 integral membrane protein family. LolC/E subfamily.</text>
</comment>
<accession>A0A8J8GFT7</accession>
<dbReference type="Proteomes" id="UP000625804">
    <property type="component" value="Unassembled WGS sequence"/>
</dbReference>
<keyword evidence="5 7" id="KW-1133">Transmembrane helix</keyword>
<evidence type="ECO:0000256" key="3">
    <source>
        <dbReference type="ARBA" id="ARBA00022475"/>
    </source>
</evidence>
<evidence type="ECO:0000259" key="9">
    <source>
        <dbReference type="Pfam" id="PF12704"/>
    </source>
</evidence>
<evidence type="ECO:0000313" key="11">
    <source>
        <dbReference type="Proteomes" id="UP000625804"/>
    </source>
</evidence>
<feature type="transmembrane region" description="Helical" evidence="7">
    <location>
        <begin position="369"/>
        <end position="387"/>
    </location>
</feature>
<dbReference type="RefSeq" id="WP_173732059.1">
    <property type="nucleotide sequence ID" value="NZ_JABTTE010000022.1"/>
</dbReference>
<keyword evidence="6 7" id="KW-0472">Membrane</keyword>
<dbReference type="InterPro" id="IPR003838">
    <property type="entry name" value="ABC3_permease_C"/>
</dbReference>
<reference evidence="10" key="1">
    <citation type="submission" date="2020-06" db="EMBL/GenBank/DDBJ databases">
        <title>A novel thermopfilic bacterium from Erzurum, Turkey.</title>
        <authorList>
            <person name="Adiguzel A."/>
            <person name="Ay H."/>
            <person name="Baltaci M.O."/>
        </authorList>
    </citation>
    <scope>NUCLEOTIDE SEQUENCE</scope>
    <source>
        <strain evidence="10">P2</strain>
    </source>
</reference>
<evidence type="ECO:0000256" key="5">
    <source>
        <dbReference type="ARBA" id="ARBA00022989"/>
    </source>
</evidence>
<dbReference type="GO" id="GO:0044874">
    <property type="term" value="P:lipoprotein localization to outer membrane"/>
    <property type="evidence" value="ECO:0007669"/>
    <property type="project" value="TreeGrafter"/>
</dbReference>
<dbReference type="PANTHER" id="PTHR30489">
    <property type="entry name" value="LIPOPROTEIN-RELEASING SYSTEM TRANSMEMBRANE PROTEIN LOLE"/>
    <property type="match status" value="1"/>
</dbReference>
<dbReference type="Pfam" id="PF12704">
    <property type="entry name" value="MacB_PCD"/>
    <property type="match status" value="1"/>
</dbReference>
<dbReference type="GO" id="GO:0098797">
    <property type="term" value="C:plasma membrane protein complex"/>
    <property type="evidence" value="ECO:0007669"/>
    <property type="project" value="TreeGrafter"/>
</dbReference>
<dbReference type="Pfam" id="PF02687">
    <property type="entry name" value="FtsX"/>
    <property type="match status" value="1"/>
</dbReference>
<feature type="transmembrane region" description="Helical" evidence="7">
    <location>
        <begin position="321"/>
        <end position="349"/>
    </location>
</feature>
<gene>
    <name evidence="10" type="ORF">HR057_13980</name>
</gene>
<feature type="transmembrane region" description="Helical" evidence="7">
    <location>
        <begin position="276"/>
        <end position="300"/>
    </location>
</feature>
<evidence type="ECO:0000256" key="4">
    <source>
        <dbReference type="ARBA" id="ARBA00022692"/>
    </source>
</evidence>
<proteinExistence type="inferred from homology"/>
<organism evidence="10 11">
    <name type="scientific">Calidifontibacillus erzurumensis</name>
    <dbReference type="NCBI Taxonomy" id="2741433"/>
    <lineage>
        <taxon>Bacteria</taxon>
        <taxon>Bacillati</taxon>
        <taxon>Bacillota</taxon>
        <taxon>Bacilli</taxon>
        <taxon>Bacillales</taxon>
        <taxon>Bacillaceae</taxon>
        <taxon>Calidifontibacillus/Schinkia group</taxon>
        <taxon>Calidifontibacillus</taxon>
    </lineage>
</organism>
<comment type="caution">
    <text evidence="10">The sequence shown here is derived from an EMBL/GenBank/DDBJ whole genome shotgun (WGS) entry which is preliminary data.</text>
</comment>
<evidence type="ECO:0000256" key="1">
    <source>
        <dbReference type="ARBA" id="ARBA00004651"/>
    </source>
</evidence>
<feature type="domain" description="ABC3 transporter permease C-terminal" evidence="8">
    <location>
        <begin position="279"/>
        <end position="397"/>
    </location>
</feature>
<protein>
    <submittedName>
        <fullName evidence="10">ABC transporter permease</fullName>
    </submittedName>
</protein>
<evidence type="ECO:0000313" key="10">
    <source>
        <dbReference type="EMBL" id="NSL52862.1"/>
    </source>
</evidence>
<feature type="domain" description="MacB-like periplasmic core" evidence="9">
    <location>
        <begin position="19"/>
        <end position="246"/>
    </location>
</feature>
<name>A0A8J8GFT7_9BACI</name>
<dbReference type="EMBL" id="JABTTE010000022">
    <property type="protein sequence ID" value="NSL52862.1"/>
    <property type="molecule type" value="Genomic_DNA"/>
</dbReference>
<evidence type="ECO:0000256" key="2">
    <source>
        <dbReference type="ARBA" id="ARBA00005236"/>
    </source>
</evidence>
<keyword evidence="4 7" id="KW-0812">Transmembrane</keyword>